<evidence type="ECO:0000256" key="1">
    <source>
        <dbReference type="ARBA" id="ARBA00022741"/>
    </source>
</evidence>
<dbReference type="Gene3D" id="3.30.1360.40">
    <property type="match status" value="1"/>
</dbReference>
<feature type="domain" description="Carboxyltransferase" evidence="4">
    <location>
        <begin position="5"/>
        <end position="206"/>
    </location>
</feature>
<dbReference type="GO" id="GO:0016301">
    <property type="term" value="F:kinase activity"/>
    <property type="evidence" value="ECO:0007669"/>
    <property type="project" value="UniProtKB-KW"/>
</dbReference>
<evidence type="ECO:0000259" key="4">
    <source>
        <dbReference type="SMART" id="SM00796"/>
    </source>
</evidence>
<evidence type="ECO:0000313" key="5">
    <source>
        <dbReference type="EMBL" id="OFI06959.1"/>
    </source>
</evidence>
<dbReference type="InterPro" id="IPR003833">
    <property type="entry name" value="CT_C_D"/>
</dbReference>
<dbReference type="NCBIfam" id="TIGR00370">
    <property type="entry name" value="5-oxoprolinase subunit PxpB"/>
    <property type="match status" value="1"/>
</dbReference>
<proteinExistence type="predicted"/>
<dbReference type="GO" id="GO:0016787">
    <property type="term" value="F:hydrolase activity"/>
    <property type="evidence" value="ECO:0007669"/>
    <property type="project" value="UniProtKB-KW"/>
</dbReference>
<dbReference type="Pfam" id="PF02682">
    <property type="entry name" value="CT_C_D"/>
    <property type="match status" value="1"/>
</dbReference>
<dbReference type="InterPro" id="IPR010016">
    <property type="entry name" value="PxpB"/>
</dbReference>
<evidence type="ECO:0000256" key="3">
    <source>
        <dbReference type="ARBA" id="ARBA00022840"/>
    </source>
</evidence>
<dbReference type="STRING" id="1121290.CLAOCE_05450"/>
<keyword evidence="5" id="KW-0418">Kinase</keyword>
<evidence type="ECO:0000256" key="2">
    <source>
        <dbReference type="ARBA" id="ARBA00022801"/>
    </source>
</evidence>
<dbReference type="SUPFAM" id="SSF160467">
    <property type="entry name" value="PH0987 N-terminal domain-like"/>
    <property type="match status" value="1"/>
</dbReference>
<name>A0A1E8F1C0_9CLOT</name>
<dbReference type="AlphaFoldDB" id="A0A1E8F1C0"/>
<dbReference type="InterPro" id="IPR029000">
    <property type="entry name" value="Cyclophilin-like_dom_sf"/>
</dbReference>
<dbReference type="PANTHER" id="PTHR34698:SF2">
    <property type="entry name" value="5-OXOPROLINASE SUBUNIT B"/>
    <property type="match status" value="1"/>
</dbReference>
<protein>
    <submittedName>
        <fullName evidence="5">Kinase A inhibitor</fullName>
    </submittedName>
</protein>
<dbReference type="OrthoDB" id="9778567at2"/>
<sequence length="241" mass="27671">MYNNPKYLLAGDKAIIIEFGNEINKEINNCVRNMYLAIKKYNIKGIVETIPTYRSILIEYDPLTINIKDLKNKLYQVQSKMNDIQIPEPRLIEIPTVYGGKYGPDLKFVAKYNNITEKDVIKIHTSVDYLIYMLGFTPGFTYLGGMSDKIETPRLETPRLKIPAGSVGIAGKQTGIYPIESPGGWQLIGRTPIKIYDSLRKNPIMLKAGDYLRFVPITEKEYEDILQVENYYENKEDKEGR</sequence>
<keyword evidence="5" id="KW-0808">Transferase</keyword>
<keyword evidence="2" id="KW-0378">Hydrolase</keyword>
<dbReference type="RefSeq" id="WP_070109511.1">
    <property type="nucleotide sequence ID" value="NZ_LZFO01000006.1"/>
</dbReference>
<comment type="caution">
    <text evidence="5">The sequence shown here is derived from an EMBL/GenBank/DDBJ whole genome shotgun (WGS) entry which is preliminary data.</text>
</comment>
<dbReference type="EMBL" id="LZFO01000006">
    <property type="protein sequence ID" value="OFI06959.1"/>
    <property type="molecule type" value="Genomic_DNA"/>
</dbReference>
<dbReference type="Proteomes" id="UP000175744">
    <property type="component" value="Unassembled WGS sequence"/>
</dbReference>
<dbReference type="Gene3D" id="2.40.100.10">
    <property type="entry name" value="Cyclophilin-like"/>
    <property type="match status" value="1"/>
</dbReference>
<dbReference type="SMART" id="SM00796">
    <property type="entry name" value="AHS1"/>
    <property type="match status" value="1"/>
</dbReference>
<reference evidence="5 6" key="1">
    <citation type="submission" date="2016-06" db="EMBL/GenBank/DDBJ databases">
        <title>Genome sequence of Clostridium acetireducens DSM 10703.</title>
        <authorList>
            <person name="Poehlein A."/>
            <person name="Fluechter S."/>
            <person name="Duerre P."/>
            <person name="Daniel R."/>
        </authorList>
    </citation>
    <scope>NUCLEOTIDE SEQUENCE [LARGE SCALE GENOMIC DNA]</scope>
    <source>
        <strain evidence="5 6">DSM 10703</strain>
    </source>
</reference>
<keyword evidence="1" id="KW-0547">Nucleotide-binding</keyword>
<dbReference type="PATRIC" id="fig|1121290.3.peg.554"/>
<evidence type="ECO:0000313" key="6">
    <source>
        <dbReference type="Proteomes" id="UP000175744"/>
    </source>
</evidence>
<gene>
    <name evidence="5" type="primary">kipI</name>
    <name evidence="5" type="ORF">CLOACE_05450</name>
</gene>
<keyword evidence="3" id="KW-0067">ATP-binding</keyword>
<organism evidence="5 6">
    <name type="scientific">Clostridium acetireducens DSM 10703</name>
    <dbReference type="NCBI Taxonomy" id="1121290"/>
    <lineage>
        <taxon>Bacteria</taxon>
        <taxon>Bacillati</taxon>
        <taxon>Bacillota</taxon>
        <taxon>Clostridia</taxon>
        <taxon>Eubacteriales</taxon>
        <taxon>Clostridiaceae</taxon>
        <taxon>Clostridium</taxon>
    </lineage>
</organism>
<dbReference type="GO" id="GO:0005524">
    <property type="term" value="F:ATP binding"/>
    <property type="evidence" value="ECO:0007669"/>
    <property type="project" value="UniProtKB-KW"/>
</dbReference>
<keyword evidence="6" id="KW-1185">Reference proteome</keyword>
<dbReference type="PANTHER" id="PTHR34698">
    <property type="entry name" value="5-OXOPROLINASE SUBUNIT B"/>
    <property type="match status" value="1"/>
</dbReference>
<dbReference type="SUPFAM" id="SSF50891">
    <property type="entry name" value="Cyclophilin-like"/>
    <property type="match status" value="1"/>
</dbReference>
<accession>A0A1E8F1C0</accession>